<evidence type="ECO:0000313" key="2">
    <source>
        <dbReference type="EnsemblMetazoa" id="Aqu2.1.32327_001"/>
    </source>
</evidence>
<reference evidence="2" key="1">
    <citation type="submission" date="2017-05" db="UniProtKB">
        <authorList>
            <consortium name="EnsemblMetazoa"/>
        </authorList>
    </citation>
    <scope>IDENTIFICATION</scope>
</reference>
<dbReference type="AlphaFoldDB" id="A0A1X7UY84"/>
<dbReference type="InParanoid" id="A0A1X7UY84"/>
<protein>
    <submittedName>
        <fullName evidence="2">Uncharacterized protein</fullName>
    </submittedName>
</protein>
<name>A0A1X7UY84_AMPQE</name>
<feature type="region of interest" description="Disordered" evidence="1">
    <location>
        <begin position="1"/>
        <end position="52"/>
    </location>
</feature>
<proteinExistence type="predicted"/>
<dbReference type="EnsemblMetazoa" id="Aqu2.1.32327_001">
    <property type="protein sequence ID" value="Aqu2.1.32327_001"/>
    <property type="gene ID" value="Aqu2.1.32327"/>
</dbReference>
<feature type="compositionally biased region" description="Low complexity" evidence="1">
    <location>
        <begin position="33"/>
        <end position="45"/>
    </location>
</feature>
<organism evidence="2">
    <name type="scientific">Amphimedon queenslandica</name>
    <name type="common">Sponge</name>
    <dbReference type="NCBI Taxonomy" id="400682"/>
    <lineage>
        <taxon>Eukaryota</taxon>
        <taxon>Metazoa</taxon>
        <taxon>Porifera</taxon>
        <taxon>Demospongiae</taxon>
        <taxon>Heteroscleromorpha</taxon>
        <taxon>Haplosclerida</taxon>
        <taxon>Niphatidae</taxon>
        <taxon>Amphimedon</taxon>
    </lineage>
</organism>
<accession>A0A1X7UY84</accession>
<sequence>SYTVNTPTDTRRNGRHLNRLPPTQNENNHLSEETTNPSSKSSSTPERPRTSS</sequence>
<evidence type="ECO:0000256" key="1">
    <source>
        <dbReference type="SAM" id="MobiDB-lite"/>
    </source>
</evidence>